<dbReference type="InterPro" id="IPR014002">
    <property type="entry name" value="Agenet_dom_plant"/>
</dbReference>
<dbReference type="CDD" id="cd20405">
    <property type="entry name" value="Tudor_Agenet_AtDUF_rpt1_3"/>
    <property type="match status" value="1"/>
</dbReference>
<protein>
    <recommendedName>
        <fullName evidence="4">Agenet domain-containing protein</fullName>
    </recommendedName>
</protein>
<dbReference type="Gene3D" id="2.30.30.140">
    <property type="match status" value="1"/>
</dbReference>
<dbReference type="EMBL" id="CAMAPF010000972">
    <property type="protein sequence ID" value="CAH9132564.1"/>
    <property type="molecule type" value="Genomic_DNA"/>
</dbReference>
<keyword evidence="1" id="KW-0813">Transport</keyword>
<gene>
    <name evidence="5" type="ORF">CEPIT_LOCUS32277</name>
</gene>
<feature type="region of interest" description="Disordered" evidence="3">
    <location>
        <begin position="236"/>
        <end position="340"/>
    </location>
</feature>
<evidence type="ECO:0000313" key="5">
    <source>
        <dbReference type="EMBL" id="CAH9132564.1"/>
    </source>
</evidence>
<feature type="domain" description="Agenet" evidence="4">
    <location>
        <begin position="97"/>
        <end position="153"/>
    </location>
</feature>
<feature type="compositionally biased region" description="Basic residues" evidence="3">
    <location>
        <begin position="299"/>
        <end position="313"/>
    </location>
</feature>
<keyword evidence="2" id="KW-0341">Growth regulation</keyword>
<dbReference type="PANTHER" id="PTHR31917:SF153">
    <property type="entry name" value="DUF724 DOMAIN-CONTAINING PROTEIN 3-RELATED"/>
    <property type="match status" value="1"/>
</dbReference>
<feature type="compositionally biased region" description="Basic and acidic residues" evidence="3">
    <location>
        <begin position="402"/>
        <end position="411"/>
    </location>
</feature>
<keyword evidence="6" id="KW-1185">Reference proteome</keyword>
<evidence type="ECO:0000256" key="2">
    <source>
        <dbReference type="ARBA" id="ARBA00022604"/>
    </source>
</evidence>
<dbReference type="InterPro" id="IPR008395">
    <property type="entry name" value="Agenet-like_dom"/>
</dbReference>
<evidence type="ECO:0000259" key="4">
    <source>
        <dbReference type="SMART" id="SM00743"/>
    </source>
</evidence>
<dbReference type="CDD" id="cd20406">
    <property type="entry name" value="Tudor_Agenet_AtDUF_rpt2_4"/>
    <property type="match status" value="1"/>
</dbReference>
<feature type="region of interest" description="Disordered" evidence="3">
    <location>
        <begin position="585"/>
        <end position="610"/>
    </location>
</feature>
<dbReference type="Pfam" id="PF05641">
    <property type="entry name" value="Agenet"/>
    <property type="match status" value="2"/>
</dbReference>
<feature type="compositionally biased region" description="Polar residues" evidence="3">
    <location>
        <begin position="241"/>
        <end position="251"/>
    </location>
</feature>
<dbReference type="Pfam" id="PF05266">
    <property type="entry name" value="DUF724"/>
    <property type="match status" value="1"/>
</dbReference>
<feature type="compositionally biased region" description="Polar residues" evidence="3">
    <location>
        <begin position="412"/>
        <end position="426"/>
    </location>
</feature>
<comment type="caution">
    <text evidence="5">The sequence shown here is derived from an EMBL/GenBank/DDBJ whole genome shotgun (WGS) entry which is preliminary data.</text>
</comment>
<reference evidence="5" key="1">
    <citation type="submission" date="2022-07" db="EMBL/GenBank/DDBJ databases">
        <authorList>
            <person name="Macas J."/>
            <person name="Novak P."/>
            <person name="Neumann P."/>
        </authorList>
    </citation>
    <scope>NUCLEOTIDE SEQUENCE</scope>
</reference>
<evidence type="ECO:0000313" key="6">
    <source>
        <dbReference type="Proteomes" id="UP001152523"/>
    </source>
</evidence>
<sequence>MGGLAKKRKEKEQLFAKGSLIEVRTNEEGFSGAWFEAVVVNPDPSDSATKSAYKKKKKAAEIYVQYDTLLADDGHSLLKEFVPQEYIRPRPPPQTVEGFKLNDTVEACYKDGWWTGVVTKVLPSSRYTVTFDNPPDELEFGLPELRFHRRWLNGKWTQPKKGELVSSYCNIEEGDNCNDLDMIQSDIPSNNQCTPTNGTTGEGMTSSLVSDGEKSQQLTVWNASSSRVSVTVKKQRLDLSTGGSTQLPSYDTSKKKESECETPAKEIPCSFSSPDQSSMGNTAERNGSEVNEQGSVSGPHRKKGRPSKYKAKRPQPIAQEGTPNRKRGRPPKALVETPDVHIEYQVPAAIETRGEENVGSVGMEKIGHEDSSNVSDDQPLSTWVGKVHTVTDVDGSTSNGERGTESGEKSAEQNPNGKVTTASELHQSLPFVKKDTRLWNIIESREAFHKIPQNPHFRPLEHVEDFRREAQAFFYMGTFTDIVDKACKLEVDGPRSTIDGMLATLVELESHGFNVAPIRGRLNEVLSYKDKLESLQALSKESCDEMEKLNMDKEELMKQKAELEKGLSQVVSRIESKDNDIAFAQSRMDETREKTRHLRQDLDALTRKPF</sequence>
<feature type="compositionally biased region" description="Basic and acidic residues" evidence="3">
    <location>
        <begin position="252"/>
        <end position="264"/>
    </location>
</feature>
<feature type="region of interest" description="Disordered" evidence="3">
    <location>
        <begin position="390"/>
        <end position="426"/>
    </location>
</feature>
<feature type="domain" description="Agenet" evidence="4">
    <location>
        <begin position="13"/>
        <end position="95"/>
    </location>
</feature>
<feature type="compositionally biased region" description="Basic and acidic residues" evidence="3">
    <location>
        <begin position="587"/>
        <end position="610"/>
    </location>
</feature>
<dbReference type="SMART" id="SM00743">
    <property type="entry name" value="Agenet"/>
    <property type="match status" value="2"/>
</dbReference>
<accession>A0AAV0FAX9</accession>
<dbReference type="AlphaFoldDB" id="A0AAV0FAX9"/>
<evidence type="ECO:0000256" key="3">
    <source>
        <dbReference type="SAM" id="MobiDB-lite"/>
    </source>
</evidence>
<organism evidence="5 6">
    <name type="scientific">Cuscuta epithymum</name>
    <dbReference type="NCBI Taxonomy" id="186058"/>
    <lineage>
        <taxon>Eukaryota</taxon>
        <taxon>Viridiplantae</taxon>
        <taxon>Streptophyta</taxon>
        <taxon>Embryophyta</taxon>
        <taxon>Tracheophyta</taxon>
        <taxon>Spermatophyta</taxon>
        <taxon>Magnoliopsida</taxon>
        <taxon>eudicotyledons</taxon>
        <taxon>Gunneridae</taxon>
        <taxon>Pentapetalae</taxon>
        <taxon>asterids</taxon>
        <taxon>lamiids</taxon>
        <taxon>Solanales</taxon>
        <taxon>Convolvulaceae</taxon>
        <taxon>Cuscuteae</taxon>
        <taxon>Cuscuta</taxon>
        <taxon>Cuscuta subgen. Cuscuta</taxon>
    </lineage>
</organism>
<feature type="region of interest" description="Disordered" evidence="3">
    <location>
        <begin position="189"/>
        <end position="213"/>
    </location>
</feature>
<feature type="compositionally biased region" description="Polar residues" evidence="3">
    <location>
        <begin position="270"/>
        <end position="296"/>
    </location>
</feature>
<proteinExistence type="predicted"/>
<name>A0AAV0FAX9_9ASTE</name>
<dbReference type="Proteomes" id="UP001152523">
    <property type="component" value="Unassembled WGS sequence"/>
</dbReference>
<dbReference type="InterPro" id="IPR007930">
    <property type="entry name" value="DUF724"/>
</dbReference>
<dbReference type="PANTHER" id="PTHR31917">
    <property type="entry name" value="AGENET DOMAIN-CONTAINING PROTEIN-RELATED"/>
    <property type="match status" value="1"/>
</dbReference>
<evidence type="ECO:0000256" key="1">
    <source>
        <dbReference type="ARBA" id="ARBA00022448"/>
    </source>
</evidence>